<dbReference type="CDD" id="cd14686">
    <property type="entry name" value="bZIP"/>
    <property type="match status" value="1"/>
</dbReference>
<comment type="caution">
    <text evidence="8">The sequence shown here is derived from an EMBL/GenBank/DDBJ whole genome shotgun (WGS) entry which is preliminary data.</text>
</comment>
<sequence length="592" mass="66419">MADHTSSVSQARKTRGRSKQRIAALENRLAALESKLRQHEAGQDVLDKSLDSSNVLSGTDGSGRFPPSLPLTQLFKRFTLWQQETLTKPLDIIRFSPFTLEAPEMRVIELYFCDVCEELPFLKTHWLLNRLERTSRANVAGVSDAWWQGLAHAIIASVMHIKTVNSSFRDVAIYSWTFFRNAYAVLPELIIQGDNLGAAQAVMAMAMFMRLSADSRTTAHLVSMAIRMQLLVGLHIETISESILSTDEEENRARLFWAAYMLDMEMSLNTGHPPVHANQNIAVALPDHSRLGDGNQRDTVFRFRSELARIQQRVSTLLTTPNEPYILDLESELEAWSLRLPLEIRPNWPDDPRSFRTDQAMDVSVAMLHFAYYNSLSTACWESSSQAIESLERRTSRHKSVARAAARATISTLSRFPTHTFAELWKALYYPVSASIVLLAVVCKEPAHSQAPDDLALLSWFVRYLDRLVRDEGCDLRKMRDGISAFEKVAAHAVNTARRNSNEPVDPALWPIGQASGQTGRDVATLLTCTTYHPMHVAQSFMGNLLNRDTCNAKRLAELLGLSWDESGYGPFVPELLMPATYGFAFASNGQA</sequence>
<dbReference type="GO" id="GO:0008270">
    <property type="term" value="F:zinc ion binding"/>
    <property type="evidence" value="ECO:0007669"/>
    <property type="project" value="InterPro"/>
</dbReference>
<keyword evidence="4" id="KW-0804">Transcription</keyword>
<keyword evidence="3" id="KW-0238">DNA-binding</keyword>
<reference evidence="8" key="2">
    <citation type="submission" date="2023-05" db="EMBL/GenBank/DDBJ databases">
        <authorList>
            <consortium name="Lawrence Berkeley National Laboratory"/>
            <person name="Steindorff A."/>
            <person name="Hensen N."/>
            <person name="Bonometti L."/>
            <person name="Westerberg I."/>
            <person name="Brannstrom I.O."/>
            <person name="Guillou S."/>
            <person name="Cros-Aarteil S."/>
            <person name="Calhoun S."/>
            <person name="Haridas S."/>
            <person name="Kuo A."/>
            <person name="Mondo S."/>
            <person name="Pangilinan J."/>
            <person name="Riley R."/>
            <person name="Labutti K."/>
            <person name="Andreopoulos B."/>
            <person name="Lipzen A."/>
            <person name="Chen C."/>
            <person name="Yanf M."/>
            <person name="Daum C."/>
            <person name="Ng V."/>
            <person name="Clum A."/>
            <person name="Ohm R."/>
            <person name="Martin F."/>
            <person name="Silar P."/>
            <person name="Natvig D."/>
            <person name="Lalanne C."/>
            <person name="Gautier V."/>
            <person name="Ament-Velasquez S.L."/>
            <person name="Kruys A."/>
            <person name="Hutchinson M.I."/>
            <person name="Powell A.J."/>
            <person name="Barry K."/>
            <person name="Miller A.N."/>
            <person name="Grigoriev I.V."/>
            <person name="Debuchy R."/>
            <person name="Gladieux P."/>
            <person name="Thoren M.H."/>
            <person name="Johannesson H."/>
        </authorList>
    </citation>
    <scope>NUCLEOTIDE SEQUENCE</scope>
    <source>
        <strain evidence="8">CBS 359.72</strain>
    </source>
</reference>
<dbReference type="CDD" id="cd12148">
    <property type="entry name" value="fungal_TF_MHR"/>
    <property type="match status" value="1"/>
</dbReference>
<evidence type="ECO:0000313" key="9">
    <source>
        <dbReference type="Proteomes" id="UP001303647"/>
    </source>
</evidence>
<feature type="domain" description="Xylanolytic transcriptional activator regulatory" evidence="7">
    <location>
        <begin position="218"/>
        <end position="292"/>
    </location>
</feature>
<dbReference type="InterPro" id="IPR050987">
    <property type="entry name" value="AtrR-like"/>
</dbReference>
<organism evidence="8 9">
    <name type="scientific">Corynascus novoguineensis</name>
    <dbReference type="NCBI Taxonomy" id="1126955"/>
    <lineage>
        <taxon>Eukaryota</taxon>
        <taxon>Fungi</taxon>
        <taxon>Dikarya</taxon>
        <taxon>Ascomycota</taxon>
        <taxon>Pezizomycotina</taxon>
        <taxon>Sordariomycetes</taxon>
        <taxon>Sordariomycetidae</taxon>
        <taxon>Sordariales</taxon>
        <taxon>Chaetomiaceae</taxon>
        <taxon>Corynascus</taxon>
    </lineage>
</organism>
<dbReference type="Proteomes" id="UP001303647">
    <property type="component" value="Unassembled WGS sequence"/>
</dbReference>
<dbReference type="PANTHER" id="PTHR46910:SF37">
    <property type="entry name" value="ZN(II)2CYS6 TRANSCRIPTION FACTOR (EUROFUNG)"/>
    <property type="match status" value="1"/>
</dbReference>
<accession>A0AAN7CV03</accession>
<comment type="subcellular location">
    <subcellularLocation>
        <location evidence="1">Nucleus</location>
    </subcellularLocation>
</comment>
<evidence type="ECO:0000259" key="7">
    <source>
        <dbReference type="SMART" id="SM00906"/>
    </source>
</evidence>
<protein>
    <submittedName>
        <fullName evidence="8">Activator of stress genes 1</fullName>
    </submittedName>
</protein>
<evidence type="ECO:0000256" key="1">
    <source>
        <dbReference type="ARBA" id="ARBA00004123"/>
    </source>
</evidence>
<dbReference type="SMART" id="SM00906">
    <property type="entry name" value="Fungal_trans"/>
    <property type="match status" value="1"/>
</dbReference>
<name>A0AAN7CV03_9PEZI</name>
<keyword evidence="9" id="KW-1185">Reference proteome</keyword>
<dbReference type="AlphaFoldDB" id="A0AAN7CV03"/>
<keyword evidence="5" id="KW-0539">Nucleus</keyword>
<evidence type="ECO:0000256" key="3">
    <source>
        <dbReference type="ARBA" id="ARBA00023125"/>
    </source>
</evidence>
<evidence type="ECO:0000256" key="6">
    <source>
        <dbReference type="SAM" id="MobiDB-lite"/>
    </source>
</evidence>
<reference evidence="8" key="1">
    <citation type="journal article" date="2023" name="Mol. Phylogenet. Evol.">
        <title>Genome-scale phylogeny and comparative genomics of the fungal order Sordariales.</title>
        <authorList>
            <person name="Hensen N."/>
            <person name="Bonometti L."/>
            <person name="Westerberg I."/>
            <person name="Brannstrom I.O."/>
            <person name="Guillou S."/>
            <person name="Cros-Aarteil S."/>
            <person name="Calhoun S."/>
            <person name="Haridas S."/>
            <person name="Kuo A."/>
            <person name="Mondo S."/>
            <person name="Pangilinan J."/>
            <person name="Riley R."/>
            <person name="LaButti K."/>
            <person name="Andreopoulos B."/>
            <person name="Lipzen A."/>
            <person name="Chen C."/>
            <person name="Yan M."/>
            <person name="Daum C."/>
            <person name="Ng V."/>
            <person name="Clum A."/>
            <person name="Steindorff A."/>
            <person name="Ohm R.A."/>
            <person name="Martin F."/>
            <person name="Silar P."/>
            <person name="Natvig D.O."/>
            <person name="Lalanne C."/>
            <person name="Gautier V."/>
            <person name="Ament-Velasquez S.L."/>
            <person name="Kruys A."/>
            <person name="Hutchinson M.I."/>
            <person name="Powell A.J."/>
            <person name="Barry K."/>
            <person name="Miller A.N."/>
            <person name="Grigoriev I.V."/>
            <person name="Debuchy R."/>
            <person name="Gladieux P."/>
            <person name="Hiltunen Thoren M."/>
            <person name="Johannesson H."/>
        </authorList>
    </citation>
    <scope>NUCLEOTIDE SEQUENCE</scope>
    <source>
        <strain evidence="8">CBS 359.72</strain>
    </source>
</reference>
<proteinExistence type="predicted"/>
<dbReference type="GO" id="GO:0006351">
    <property type="term" value="P:DNA-templated transcription"/>
    <property type="evidence" value="ECO:0007669"/>
    <property type="project" value="InterPro"/>
</dbReference>
<dbReference type="GO" id="GO:0005634">
    <property type="term" value="C:nucleus"/>
    <property type="evidence" value="ECO:0007669"/>
    <property type="project" value="UniProtKB-SubCell"/>
</dbReference>
<dbReference type="GO" id="GO:0003700">
    <property type="term" value="F:DNA-binding transcription factor activity"/>
    <property type="evidence" value="ECO:0007669"/>
    <property type="project" value="InterPro"/>
</dbReference>
<evidence type="ECO:0000256" key="2">
    <source>
        <dbReference type="ARBA" id="ARBA00023015"/>
    </source>
</evidence>
<dbReference type="Pfam" id="PF04082">
    <property type="entry name" value="Fungal_trans"/>
    <property type="match status" value="1"/>
</dbReference>
<feature type="compositionally biased region" description="Polar residues" evidence="6">
    <location>
        <begin position="1"/>
        <end position="11"/>
    </location>
</feature>
<evidence type="ECO:0000256" key="4">
    <source>
        <dbReference type="ARBA" id="ARBA00023163"/>
    </source>
</evidence>
<dbReference type="InterPro" id="IPR007219">
    <property type="entry name" value="XnlR_reg_dom"/>
</dbReference>
<gene>
    <name evidence="8" type="ORF">C7999DRAFT_40067</name>
</gene>
<dbReference type="EMBL" id="MU857632">
    <property type="protein sequence ID" value="KAK4248805.1"/>
    <property type="molecule type" value="Genomic_DNA"/>
</dbReference>
<dbReference type="GO" id="GO:0003677">
    <property type="term" value="F:DNA binding"/>
    <property type="evidence" value="ECO:0007669"/>
    <property type="project" value="UniProtKB-KW"/>
</dbReference>
<evidence type="ECO:0000313" key="8">
    <source>
        <dbReference type="EMBL" id="KAK4248805.1"/>
    </source>
</evidence>
<evidence type="ECO:0000256" key="5">
    <source>
        <dbReference type="ARBA" id="ARBA00023242"/>
    </source>
</evidence>
<feature type="region of interest" description="Disordered" evidence="6">
    <location>
        <begin position="1"/>
        <end position="21"/>
    </location>
</feature>
<keyword evidence="2" id="KW-0805">Transcription regulation</keyword>
<dbReference type="PANTHER" id="PTHR46910">
    <property type="entry name" value="TRANSCRIPTION FACTOR PDR1"/>
    <property type="match status" value="1"/>
</dbReference>